<dbReference type="Pfam" id="PF07690">
    <property type="entry name" value="MFS_1"/>
    <property type="match status" value="1"/>
</dbReference>
<evidence type="ECO:0000256" key="9">
    <source>
        <dbReference type="ARBA" id="ARBA00022989"/>
    </source>
</evidence>
<dbReference type="InterPro" id="IPR050375">
    <property type="entry name" value="MFS_TsgA-like"/>
</dbReference>
<evidence type="ECO:0000313" key="12">
    <source>
        <dbReference type="EMBL" id="MFC5067398.1"/>
    </source>
</evidence>
<keyword evidence="10 11" id="KW-0472">Membrane</keyword>
<feature type="transmembrane region" description="Helical" evidence="11">
    <location>
        <begin position="12"/>
        <end position="30"/>
    </location>
</feature>
<keyword evidence="4" id="KW-0813">Transport</keyword>
<dbReference type="PANTHER" id="PTHR43702:SF3">
    <property type="entry name" value="PROTEIN TSGA"/>
    <property type="match status" value="1"/>
</dbReference>
<dbReference type="RefSeq" id="WP_114958448.1">
    <property type="nucleotide sequence ID" value="NZ_JBHSJF010000005.1"/>
</dbReference>
<keyword evidence="7" id="KW-0762">Sugar transport</keyword>
<evidence type="ECO:0000256" key="2">
    <source>
        <dbReference type="ARBA" id="ARBA00004429"/>
    </source>
</evidence>
<dbReference type="InterPro" id="IPR005964">
    <property type="entry name" value="Glc/Gal_transptr_bac"/>
</dbReference>
<comment type="function">
    <text evidence="1">Intake of glucose and galactose.</text>
</comment>
<keyword evidence="8 11" id="KW-0812">Transmembrane</keyword>
<evidence type="ECO:0000256" key="4">
    <source>
        <dbReference type="ARBA" id="ARBA00022448"/>
    </source>
</evidence>
<keyword evidence="5" id="KW-1003">Cell membrane</keyword>
<feature type="transmembrane region" description="Helical" evidence="11">
    <location>
        <begin position="311"/>
        <end position="328"/>
    </location>
</feature>
<dbReference type="PANTHER" id="PTHR43702">
    <property type="entry name" value="L-FUCOSE-PROTON SYMPORTER"/>
    <property type="match status" value="1"/>
</dbReference>
<comment type="similarity">
    <text evidence="3">Belongs to the major facilitator superfamily. FHS transporter (TC 2.A.1.7) family.</text>
</comment>
<protein>
    <submittedName>
        <fullName evidence="12">Sugar MFS transporter</fullName>
    </submittedName>
</protein>
<comment type="caution">
    <text evidence="12">The sequence shown here is derived from an EMBL/GenBank/DDBJ whole genome shotgun (WGS) entry which is preliminary data.</text>
</comment>
<evidence type="ECO:0000256" key="8">
    <source>
        <dbReference type="ARBA" id="ARBA00022692"/>
    </source>
</evidence>
<evidence type="ECO:0000256" key="6">
    <source>
        <dbReference type="ARBA" id="ARBA00022519"/>
    </source>
</evidence>
<name>A0ABV9Z110_9HYPH</name>
<evidence type="ECO:0000256" key="1">
    <source>
        <dbReference type="ARBA" id="ARBA00003321"/>
    </source>
</evidence>
<feature type="transmembrane region" description="Helical" evidence="11">
    <location>
        <begin position="155"/>
        <end position="176"/>
    </location>
</feature>
<evidence type="ECO:0000256" key="3">
    <source>
        <dbReference type="ARBA" id="ARBA00009120"/>
    </source>
</evidence>
<dbReference type="SUPFAM" id="SSF103473">
    <property type="entry name" value="MFS general substrate transporter"/>
    <property type="match status" value="1"/>
</dbReference>
<organism evidence="12 13">
    <name type="scientific">Flaviflagellibacter deserti</name>
    <dbReference type="NCBI Taxonomy" id="2267266"/>
    <lineage>
        <taxon>Bacteria</taxon>
        <taxon>Pseudomonadati</taxon>
        <taxon>Pseudomonadota</taxon>
        <taxon>Alphaproteobacteria</taxon>
        <taxon>Hyphomicrobiales</taxon>
        <taxon>Flaviflagellibacter</taxon>
    </lineage>
</organism>
<feature type="transmembrane region" description="Helical" evidence="11">
    <location>
        <begin position="395"/>
        <end position="416"/>
    </location>
</feature>
<comment type="subcellular location">
    <subcellularLocation>
        <location evidence="2">Cell inner membrane</location>
        <topology evidence="2">Multi-pass membrane protein</topology>
    </subcellularLocation>
</comment>
<dbReference type="Proteomes" id="UP001595796">
    <property type="component" value="Unassembled WGS sequence"/>
</dbReference>
<keyword evidence="13" id="KW-1185">Reference proteome</keyword>
<gene>
    <name evidence="12" type="ORF">ACFPFW_05145</name>
</gene>
<reference evidence="13" key="1">
    <citation type="journal article" date="2019" name="Int. J. Syst. Evol. Microbiol.">
        <title>The Global Catalogue of Microorganisms (GCM) 10K type strain sequencing project: providing services to taxonomists for standard genome sequencing and annotation.</title>
        <authorList>
            <consortium name="The Broad Institute Genomics Platform"/>
            <consortium name="The Broad Institute Genome Sequencing Center for Infectious Disease"/>
            <person name="Wu L."/>
            <person name="Ma J."/>
        </authorList>
    </citation>
    <scope>NUCLEOTIDE SEQUENCE [LARGE SCALE GENOMIC DNA]</scope>
    <source>
        <strain evidence="13">CGMCC 1.16444</strain>
    </source>
</reference>
<dbReference type="InterPro" id="IPR011701">
    <property type="entry name" value="MFS"/>
</dbReference>
<proteinExistence type="inferred from homology"/>
<feature type="transmembrane region" description="Helical" evidence="11">
    <location>
        <begin position="286"/>
        <end position="304"/>
    </location>
</feature>
<dbReference type="CDD" id="cd17394">
    <property type="entry name" value="MFS_FucP_like"/>
    <property type="match status" value="1"/>
</dbReference>
<dbReference type="EMBL" id="JBHSJF010000005">
    <property type="protein sequence ID" value="MFC5067398.1"/>
    <property type="molecule type" value="Genomic_DNA"/>
</dbReference>
<accession>A0ABV9Z110</accession>
<feature type="transmembrane region" description="Helical" evidence="11">
    <location>
        <begin position="196"/>
        <end position="217"/>
    </location>
</feature>
<feature type="transmembrane region" description="Helical" evidence="11">
    <location>
        <begin position="334"/>
        <end position="358"/>
    </location>
</feature>
<feature type="transmembrane region" description="Helical" evidence="11">
    <location>
        <begin position="370"/>
        <end position="389"/>
    </location>
</feature>
<feature type="transmembrane region" description="Helical" evidence="11">
    <location>
        <begin position="108"/>
        <end position="134"/>
    </location>
</feature>
<keyword evidence="9 11" id="KW-1133">Transmembrane helix</keyword>
<evidence type="ECO:0000256" key="7">
    <source>
        <dbReference type="ARBA" id="ARBA00022597"/>
    </source>
</evidence>
<feature type="transmembrane region" description="Helical" evidence="11">
    <location>
        <begin position="245"/>
        <end position="266"/>
    </location>
</feature>
<keyword evidence="6" id="KW-0997">Cell inner membrane</keyword>
<dbReference type="InterPro" id="IPR036259">
    <property type="entry name" value="MFS_trans_sf"/>
</dbReference>
<feature type="transmembrane region" description="Helical" evidence="11">
    <location>
        <begin position="50"/>
        <end position="69"/>
    </location>
</feature>
<evidence type="ECO:0000256" key="5">
    <source>
        <dbReference type="ARBA" id="ARBA00022475"/>
    </source>
</evidence>
<evidence type="ECO:0000256" key="11">
    <source>
        <dbReference type="SAM" id="Phobius"/>
    </source>
</evidence>
<evidence type="ECO:0000313" key="13">
    <source>
        <dbReference type="Proteomes" id="UP001595796"/>
    </source>
</evidence>
<feature type="transmembrane region" description="Helical" evidence="11">
    <location>
        <begin position="81"/>
        <end position="102"/>
    </location>
</feature>
<evidence type="ECO:0000256" key="10">
    <source>
        <dbReference type="ARBA" id="ARBA00023136"/>
    </source>
</evidence>
<dbReference type="NCBIfam" id="TIGR01272">
    <property type="entry name" value="gluP"/>
    <property type="match status" value="1"/>
</dbReference>
<sequence>MQESPSVSTRSTTKAAPALVWLIIGLFFIWGGTTSLNDILIPKLKGLFQLSYAEVMLTQFAFFMAYLFFSIPAGTLVARIGYLKGLVVGLLIMTCGALLFWPSAQSGVYWPILVALFVVAGGITILQVAANPLIAGLGDPASASSRLTFAQAFNSLGTTIWPYIGAQLLLGTVASVDPATIPPEQLPAFRAEEGAIIANIYIGIAIVLAIIAAIFWFQRHAVPNERPEEVGFRDSISLLQRPRMLFAVVAMFCYVGAEVSIGSVLVSYLELPTTLALTPQSAGEHIAFYWGGAMIGRFIGSWLLRQVPAGLLLAIFAAGSATLVLISMGTTGTISGWALIAVGLCNSIMFPTIFALGVDGLGSKTPEGSGLLCMAIVGGAIIPVITGGLADASTIATALIVPVVCYLIISGFGLFARRPATA</sequence>
<dbReference type="Gene3D" id="1.20.1250.20">
    <property type="entry name" value="MFS general substrate transporter like domains"/>
    <property type="match status" value="2"/>
</dbReference>